<dbReference type="Proteomes" id="UP001164929">
    <property type="component" value="Chromosome 10"/>
</dbReference>
<keyword evidence="1" id="KW-0732">Signal</keyword>
<accession>A0AAD6Q9U5</accession>
<evidence type="ECO:0000313" key="3">
    <source>
        <dbReference type="Proteomes" id="UP001164929"/>
    </source>
</evidence>
<dbReference type="AlphaFoldDB" id="A0AAD6Q9U5"/>
<evidence type="ECO:0000256" key="1">
    <source>
        <dbReference type="SAM" id="SignalP"/>
    </source>
</evidence>
<evidence type="ECO:0000313" key="2">
    <source>
        <dbReference type="EMBL" id="KAJ6982193.1"/>
    </source>
</evidence>
<name>A0AAD6Q9U5_9ROSI</name>
<comment type="caution">
    <text evidence="2">The sequence shown here is derived from an EMBL/GenBank/DDBJ whole genome shotgun (WGS) entry which is preliminary data.</text>
</comment>
<reference evidence="2" key="1">
    <citation type="journal article" date="2023" name="Mol. Ecol. Resour.">
        <title>Chromosome-level genome assembly of a triploid poplar Populus alba 'Berolinensis'.</title>
        <authorList>
            <person name="Chen S."/>
            <person name="Yu Y."/>
            <person name="Wang X."/>
            <person name="Wang S."/>
            <person name="Zhang T."/>
            <person name="Zhou Y."/>
            <person name="He R."/>
            <person name="Meng N."/>
            <person name="Wang Y."/>
            <person name="Liu W."/>
            <person name="Liu Z."/>
            <person name="Liu J."/>
            <person name="Guo Q."/>
            <person name="Huang H."/>
            <person name="Sederoff R.R."/>
            <person name="Wang G."/>
            <person name="Qu G."/>
            <person name="Chen S."/>
        </authorList>
    </citation>
    <scope>NUCLEOTIDE SEQUENCE</scope>
    <source>
        <strain evidence="2">SC-2020</strain>
    </source>
</reference>
<dbReference type="EMBL" id="JAQIZT010000010">
    <property type="protein sequence ID" value="KAJ6982193.1"/>
    <property type="molecule type" value="Genomic_DNA"/>
</dbReference>
<gene>
    <name evidence="2" type="ORF">NC653_025336</name>
</gene>
<protein>
    <submittedName>
        <fullName evidence="2">Uncharacterized protein</fullName>
    </submittedName>
</protein>
<feature type="signal peptide" evidence="1">
    <location>
        <begin position="1"/>
        <end position="19"/>
    </location>
</feature>
<organism evidence="2 3">
    <name type="scientific">Populus alba x Populus x berolinensis</name>
    <dbReference type="NCBI Taxonomy" id="444605"/>
    <lineage>
        <taxon>Eukaryota</taxon>
        <taxon>Viridiplantae</taxon>
        <taxon>Streptophyta</taxon>
        <taxon>Embryophyta</taxon>
        <taxon>Tracheophyta</taxon>
        <taxon>Spermatophyta</taxon>
        <taxon>Magnoliopsida</taxon>
        <taxon>eudicotyledons</taxon>
        <taxon>Gunneridae</taxon>
        <taxon>Pentapetalae</taxon>
        <taxon>rosids</taxon>
        <taxon>fabids</taxon>
        <taxon>Malpighiales</taxon>
        <taxon>Salicaceae</taxon>
        <taxon>Saliceae</taxon>
        <taxon>Populus</taxon>
    </lineage>
</organism>
<sequence>MKYGPLLDLLLMTLSPSLARTSNVKPKPEETRSL</sequence>
<keyword evidence="3" id="KW-1185">Reference proteome</keyword>
<proteinExistence type="predicted"/>
<feature type="chain" id="PRO_5041993872" evidence="1">
    <location>
        <begin position="20"/>
        <end position="34"/>
    </location>
</feature>